<comment type="cofactor">
    <cofactor evidence="8">
        <name>Mg(2+)</name>
        <dbReference type="ChEBI" id="CHEBI:18420"/>
    </cofactor>
    <cofactor evidence="8">
        <name>Mn(2+)</name>
        <dbReference type="ChEBI" id="CHEBI:29035"/>
    </cofactor>
</comment>
<evidence type="ECO:0000256" key="3">
    <source>
        <dbReference type="ARBA" id="ARBA00022695"/>
    </source>
</evidence>
<feature type="binding site" evidence="8">
    <location>
        <position position="262"/>
    </location>
    <ligand>
        <name>ATP</name>
        <dbReference type="ChEBI" id="CHEBI:30616"/>
    </ligand>
</feature>
<comment type="catalytic activity">
    <reaction evidence="8">
        <text>L-seryl-[protein] + ATP = 3-O-(5'-adenylyl)-L-seryl-[protein] + diphosphate</text>
        <dbReference type="Rhea" id="RHEA:58120"/>
        <dbReference type="Rhea" id="RHEA-COMP:9863"/>
        <dbReference type="Rhea" id="RHEA-COMP:15073"/>
        <dbReference type="ChEBI" id="CHEBI:29999"/>
        <dbReference type="ChEBI" id="CHEBI:30616"/>
        <dbReference type="ChEBI" id="CHEBI:33019"/>
        <dbReference type="ChEBI" id="CHEBI:142516"/>
        <dbReference type="EC" id="2.7.7.108"/>
    </reaction>
</comment>
<evidence type="ECO:0000256" key="8">
    <source>
        <dbReference type="HAMAP-Rule" id="MF_00692"/>
    </source>
</evidence>
<evidence type="ECO:0000256" key="2">
    <source>
        <dbReference type="ARBA" id="ARBA00022679"/>
    </source>
</evidence>
<dbReference type="GO" id="GO:0000287">
    <property type="term" value="F:magnesium ion binding"/>
    <property type="evidence" value="ECO:0007669"/>
    <property type="project" value="UniProtKB-UniRule"/>
</dbReference>
<feature type="binding site" evidence="8">
    <location>
        <position position="253"/>
    </location>
    <ligand>
        <name>Mg(2+)</name>
        <dbReference type="ChEBI" id="CHEBI:18420"/>
    </ligand>
</feature>
<proteinExistence type="inferred from homology"/>
<keyword evidence="3 8" id="KW-0548">Nucleotidyltransferase</keyword>
<gene>
    <name evidence="8" type="primary">ydiU</name>
    <name evidence="8" type="synonym">selO</name>
    <name evidence="9" type="ORF">HII17_03595</name>
</gene>
<feature type="binding site" evidence="8">
    <location>
        <position position="90"/>
    </location>
    <ligand>
        <name>ATP</name>
        <dbReference type="ChEBI" id="CHEBI:30616"/>
    </ligand>
</feature>
<keyword evidence="5 8" id="KW-0547">Nucleotide-binding</keyword>
<dbReference type="NCBIfam" id="NF000658">
    <property type="entry name" value="PRK00029.1"/>
    <property type="match status" value="1"/>
</dbReference>
<dbReference type="RefSeq" id="WP_169073926.1">
    <property type="nucleotide sequence ID" value="NZ_JABBXH010000001.1"/>
</dbReference>
<feature type="active site" description="Proton acceptor" evidence="8">
    <location>
        <position position="252"/>
    </location>
</feature>
<evidence type="ECO:0000313" key="9">
    <source>
        <dbReference type="EMBL" id="NMP30637.1"/>
    </source>
</evidence>
<dbReference type="InterPro" id="IPR003846">
    <property type="entry name" value="SelO"/>
</dbReference>
<keyword evidence="6 8" id="KW-0067">ATP-binding</keyword>
<accession>A0A7Y0LA86</accession>
<name>A0A7Y0LA86_9GAMM</name>
<comment type="similarity">
    <text evidence="1 8">Belongs to the SELO family.</text>
</comment>
<dbReference type="GO" id="GO:0005524">
    <property type="term" value="F:ATP binding"/>
    <property type="evidence" value="ECO:0007669"/>
    <property type="project" value="UniProtKB-UniRule"/>
</dbReference>
<feature type="binding site" evidence="8">
    <location>
        <position position="125"/>
    </location>
    <ligand>
        <name>ATP</name>
        <dbReference type="ChEBI" id="CHEBI:30616"/>
    </ligand>
</feature>
<dbReference type="HAMAP" id="MF_00692">
    <property type="entry name" value="SelO"/>
    <property type="match status" value="1"/>
</dbReference>
<comment type="caution">
    <text evidence="9">The sequence shown here is derived from an EMBL/GenBank/DDBJ whole genome shotgun (WGS) entry which is preliminary data.</text>
</comment>
<feature type="binding site" evidence="8">
    <location>
        <position position="93"/>
    </location>
    <ligand>
        <name>ATP</name>
        <dbReference type="ChEBI" id="CHEBI:30616"/>
    </ligand>
</feature>
<dbReference type="Pfam" id="PF02696">
    <property type="entry name" value="SelO"/>
    <property type="match status" value="1"/>
</dbReference>
<keyword evidence="2 8" id="KW-0808">Transferase</keyword>
<feature type="binding site" evidence="8">
    <location>
        <position position="92"/>
    </location>
    <ligand>
        <name>ATP</name>
        <dbReference type="ChEBI" id="CHEBI:30616"/>
    </ligand>
</feature>
<comment type="catalytic activity">
    <reaction evidence="8">
        <text>L-seryl-[protein] + UTP = O-(5'-uridylyl)-L-seryl-[protein] + diphosphate</text>
        <dbReference type="Rhea" id="RHEA:64604"/>
        <dbReference type="Rhea" id="RHEA-COMP:9863"/>
        <dbReference type="Rhea" id="RHEA-COMP:16635"/>
        <dbReference type="ChEBI" id="CHEBI:29999"/>
        <dbReference type="ChEBI" id="CHEBI:33019"/>
        <dbReference type="ChEBI" id="CHEBI:46398"/>
        <dbReference type="ChEBI" id="CHEBI:156051"/>
    </reaction>
</comment>
<dbReference type="Proteomes" id="UP000568664">
    <property type="component" value="Unassembled WGS sequence"/>
</dbReference>
<evidence type="ECO:0000256" key="5">
    <source>
        <dbReference type="ARBA" id="ARBA00022741"/>
    </source>
</evidence>
<feature type="binding site" evidence="8">
    <location>
        <position position="176"/>
    </location>
    <ligand>
        <name>ATP</name>
        <dbReference type="ChEBI" id="CHEBI:30616"/>
    </ligand>
</feature>
<comment type="catalytic activity">
    <reaction evidence="8">
        <text>L-threonyl-[protein] + ATP = 3-O-(5'-adenylyl)-L-threonyl-[protein] + diphosphate</text>
        <dbReference type="Rhea" id="RHEA:54292"/>
        <dbReference type="Rhea" id="RHEA-COMP:11060"/>
        <dbReference type="Rhea" id="RHEA-COMP:13847"/>
        <dbReference type="ChEBI" id="CHEBI:30013"/>
        <dbReference type="ChEBI" id="CHEBI:30616"/>
        <dbReference type="ChEBI" id="CHEBI:33019"/>
        <dbReference type="ChEBI" id="CHEBI:138113"/>
        <dbReference type="EC" id="2.7.7.108"/>
    </reaction>
</comment>
<comment type="catalytic activity">
    <reaction evidence="8">
        <text>L-tyrosyl-[protein] + UTP = O-(5'-uridylyl)-L-tyrosyl-[protein] + diphosphate</text>
        <dbReference type="Rhea" id="RHEA:83887"/>
        <dbReference type="Rhea" id="RHEA-COMP:10136"/>
        <dbReference type="Rhea" id="RHEA-COMP:20238"/>
        <dbReference type="ChEBI" id="CHEBI:33019"/>
        <dbReference type="ChEBI" id="CHEBI:46398"/>
        <dbReference type="ChEBI" id="CHEBI:46858"/>
        <dbReference type="ChEBI" id="CHEBI:90602"/>
    </reaction>
</comment>
<dbReference type="PANTHER" id="PTHR32057:SF14">
    <property type="entry name" value="PROTEIN ADENYLYLTRANSFERASE SELO, MITOCHONDRIAL"/>
    <property type="match status" value="1"/>
</dbReference>
<feature type="binding site" evidence="8">
    <location>
        <position position="113"/>
    </location>
    <ligand>
        <name>ATP</name>
        <dbReference type="ChEBI" id="CHEBI:30616"/>
    </ligand>
</feature>
<feature type="binding site" evidence="8">
    <location>
        <position position="262"/>
    </location>
    <ligand>
        <name>Mg(2+)</name>
        <dbReference type="ChEBI" id="CHEBI:18420"/>
    </ligand>
</feature>
<feature type="binding site" evidence="8">
    <location>
        <position position="126"/>
    </location>
    <ligand>
        <name>ATP</name>
        <dbReference type="ChEBI" id="CHEBI:30616"/>
    </ligand>
</feature>
<dbReference type="GO" id="GO:0070733">
    <property type="term" value="F:AMPylase activity"/>
    <property type="evidence" value="ECO:0007669"/>
    <property type="project" value="UniProtKB-EC"/>
</dbReference>
<dbReference type="GO" id="GO:0030145">
    <property type="term" value="F:manganese ion binding"/>
    <property type="evidence" value="ECO:0007669"/>
    <property type="project" value="UniProtKB-UniRule"/>
</dbReference>
<keyword evidence="10" id="KW-1185">Reference proteome</keyword>
<feature type="binding site" evidence="8">
    <location>
        <position position="183"/>
    </location>
    <ligand>
        <name>ATP</name>
        <dbReference type="ChEBI" id="CHEBI:30616"/>
    </ligand>
</feature>
<sequence>MLKPIVLNFDNHLLKHMPFQVRKVRPTPLVGSHIVAVSGDMLTELGLTKDDLHQTNFVEVFSGKALPEGGCHHAQVYAGHQFGQFVPQLGDGRAISLGEVKGSEFLRWDVQLKGAGQTPFSRMGDGRAVLRSCVREFLASEAMAALDIPTTRALSIIGSSQDVYREQVEKGAVMTRLAPSYIRFGHFEYWFHHGKKSELNQLADYCLATYFPECLTEEKPHLAMLQKIVQSTAELIALWQVHGFAHGVMNTDNMSILGLTIDYGPFGFLDDYDPKFICNHSDHTGRYAFEQQPSIGLWNLNALAVTFSDWLSVQEITQTLSQYEPIFVRHYLQLMQKKLGFSHWQEDDQYVLGEWLNLLTKHKADYTLSFRQLNQVFVKDSENEHCQVLLSQFSGDSAAISWLNKYRQRLLEDEFADKARHQLQNQYNAKYILRNYLAQQVIEEAEQGNYQMLNELQKVLKAPFDEQPDFEKYAIQSPDWGKSLEISCSS</sequence>
<dbReference type="AlphaFoldDB" id="A0A7Y0LA86"/>
<evidence type="ECO:0000256" key="1">
    <source>
        <dbReference type="ARBA" id="ARBA00009747"/>
    </source>
</evidence>
<organism evidence="9 10">
    <name type="scientific">Thalassotalea algicola</name>
    <dbReference type="NCBI Taxonomy" id="2716224"/>
    <lineage>
        <taxon>Bacteria</taxon>
        <taxon>Pseudomonadati</taxon>
        <taxon>Pseudomonadota</taxon>
        <taxon>Gammaproteobacteria</taxon>
        <taxon>Alteromonadales</taxon>
        <taxon>Colwelliaceae</taxon>
        <taxon>Thalassotalea</taxon>
    </lineage>
</organism>
<comment type="catalytic activity">
    <reaction evidence="8">
        <text>L-tyrosyl-[protein] + ATP = O-(5'-adenylyl)-L-tyrosyl-[protein] + diphosphate</text>
        <dbReference type="Rhea" id="RHEA:54288"/>
        <dbReference type="Rhea" id="RHEA-COMP:10136"/>
        <dbReference type="Rhea" id="RHEA-COMP:13846"/>
        <dbReference type="ChEBI" id="CHEBI:30616"/>
        <dbReference type="ChEBI" id="CHEBI:33019"/>
        <dbReference type="ChEBI" id="CHEBI:46858"/>
        <dbReference type="ChEBI" id="CHEBI:83624"/>
        <dbReference type="EC" id="2.7.7.108"/>
    </reaction>
</comment>
<dbReference type="EMBL" id="JABBXH010000001">
    <property type="protein sequence ID" value="NMP30637.1"/>
    <property type="molecule type" value="Genomic_DNA"/>
</dbReference>
<evidence type="ECO:0000256" key="7">
    <source>
        <dbReference type="ARBA" id="ARBA00022842"/>
    </source>
</evidence>
<comment type="catalytic activity">
    <reaction evidence="8">
        <text>L-histidyl-[protein] + UTP = N(tele)-(5'-uridylyl)-L-histidyl-[protein] + diphosphate</text>
        <dbReference type="Rhea" id="RHEA:83891"/>
        <dbReference type="Rhea" id="RHEA-COMP:9745"/>
        <dbReference type="Rhea" id="RHEA-COMP:20239"/>
        <dbReference type="ChEBI" id="CHEBI:29979"/>
        <dbReference type="ChEBI" id="CHEBI:33019"/>
        <dbReference type="ChEBI" id="CHEBI:46398"/>
        <dbReference type="ChEBI" id="CHEBI:233474"/>
    </reaction>
</comment>
<reference evidence="9 10" key="1">
    <citation type="submission" date="2020-04" db="EMBL/GenBank/DDBJ databases">
        <title>Thalassotalea sp. M1531, isolated from the surface of marine red alga.</title>
        <authorList>
            <person name="Pang L."/>
            <person name="Lu D.-C."/>
        </authorList>
    </citation>
    <scope>NUCLEOTIDE SEQUENCE [LARGE SCALE GENOMIC DNA]</scope>
    <source>
        <strain evidence="9 10">M1531</strain>
    </source>
</reference>
<evidence type="ECO:0000256" key="6">
    <source>
        <dbReference type="ARBA" id="ARBA00022840"/>
    </source>
</evidence>
<evidence type="ECO:0000313" key="10">
    <source>
        <dbReference type="Proteomes" id="UP000568664"/>
    </source>
</evidence>
<evidence type="ECO:0000256" key="4">
    <source>
        <dbReference type="ARBA" id="ARBA00022723"/>
    </source>
</evidence>
<dbReference type="EC" id="2.7.7.-" evidence="8"/>
<dbReference type="EC" id="2.7.7.108" evidence="8"/>
<keyword evidence="7 8" id="KW-0460">Magnesium</keyword>
<protein>
    <recommendedName>
        <fullName evidence="8">Protein nucleotidyltransferase YdiU</fullName>
        <ecNumber evidence="8">2.7.7.-</ecNumber>
    </recommendedName>
    <alternativeName>
        <fullName evidence="8">Protein adenylyltransferase YdiU</fullName>
        <ecNumber evidence="8">2.7.7.108</ecNumber>
    </alternativeName>
    <alternativeName>
        <fullName evidence="8">Protein uridylyltransferase YdiU</fullName>
        <ecNumber evidence="8">2.7.7.-</ecNumber>
    </alternativeName>
</protein>
<comment type="function">
    <text evidence="8">Nucleotidyltransferase involved in the post-translational modification of proteins. It can catalyze the addition of adenosine monophosphate (AMP) or uridine monophosphate (UMP) to a protein, resulting in modifications known as AMPylation and UMPylation.</text>
</comment>
<keyword evidence="8" id="KW-0464">Manganese</keyword>
<keyword evidence="4 8" id="KW-0479">Metal-binding</keyword>
<dbReference type="PANTHER" id="PTHR32057">
    <property type="entry name" value="PROTEIN ADENYLYLTRANSFERASE SELO, MITOCHONDRIAL"/>
    <property type="match status" value="1"/>
</dbReference>